<dbReference type="Gene3D" id="1.20.120.1600">
    <property type="match status" value="1"/>
</dbReference>
<dbReference type="InterPro" id="IPR036412">
    <property type="entry name" value="HAD-like_sf"/>
</dbReference>
<dbReference type="Gene3D" id="3.40.50.1000">
    <property type="entry name" value="HAD superfamily/HAD-like"/>
    <property type="match status" value="1"/>
</dbReference>
<keyword evidence="3" id="KW-0460">Magnesium</keyword>
<gene>
    <name evidence="4" type="ORF">H9K76_14915</name>
</gene>
<name>A0A7G9RJV8_9BURK</name>
<dbReference type="Proteomes" id="UP000515811">
    <property type="component" value="Chromosome"/>
</dbReference>
<dbReference type="NCBIfam" id="TIGR01509">
    <property type="entry name" value="HAD-SF-IA-v3"/>
    <property type="match status" value="1"/>
</dbReference>
<accession>A0A7G9RJV8</accession>
<evidence type="ECO:0000256" key="3">
    <source>
        <dbReference type="ARBA" id="ARBA00022842"/>
    </source>
</evidence>
<evidence type="ECO:0000313" key="4">
    <source>
        <dbReference type="EMBL" id="QNN55883.1"/>
    </source>
</evidence>
<reference evidence="4 5" key="1">
    <citation type="submission" date="2020-08" db="EMBL/GenBank/DDBJ databases">
        <title>Genome sequence of Diaphorobacter ruginosibacter DSM 27467T.</title>
        <authorList>
            <person name="Hyun D.-W."/>
            <person name="Bae J.-W."/>
        </authorList>
    </citation>
    <scope>NUCLEOTIDE SEQUENCE [LARGE SCALE GENOMIC DNA]</scope>
    <source>
        <strain evidence="4 5">DSM 27467</strain>
    </source>
</reference>
<dbReference type="Pfam" id="PF00702">
    <property type="entry name" value="Hydrolase"/>
    <property type="match status" value="1"/>
</dbReference>
<dbReference type="SFLD" id="SFLDS00003">
    <property type="entry name" value="Haloacid_Dehalogenase"/>
    <property type="match status" value="1"/>
</dbReference>
<dbReference type="EMBL" id="CP060714">
    <property type="protein sequence ID" value="QNN55883.1"/>
    <property type="molecule type" value="Genomic_DNA"/>
</dbReference>
<dbReference type="InterPro" id="IPR051400">
    <property type="entry name" value="HAD-like_hydrolase"/>
</dbReference>
<comment type="cofactor">
    <cofactor evidence="1">
        <name>Mg(2+)</name>
        <dbReference type="ChEBI" id="CHEBI:18420"/>
    </cofactor>
</comment>
<dbReference type="NCBIfam" id="TIGR01549">
    <property type="entry name" value="HAD-SF-IA-v1"/>
    <property type="match status" value="1"/>
</dbReference>
<dbReference type="SFLD" id="SFLDG01129">
    <property type="entry name" value="C1.5:_HAD__Beta-PGM__Phosphata"/>
    <property type="match status" value="1"/>
</dbReference>
<dbReference type="InterPro" id="IPR006439">
    <property type="entry name" value="HAD-SF_hydro_IA"/>
</dbReference>
<dbReference type="InterPro" id="IPR023214">
    <property type="entry name" value="HAD_sf"/>
</dbReference>
<protein>
    <submittedName>
        <fullName evidence="4">HAD-IA family hydrolase</fullName>
    </submittedName>
</protein>
<evidence type="ECO:0000256" key="2">
    <source>
        <dbReference type="ARBA" id="ARBA00022801"/>
    </source>
</evidence>
<dbReference type="SUPFAM" id="SSF56784">
    <property type="entry name" value="HAD-like"/>
    <property type="match status" value="1"/>
</dbReference>
<sequence length="247" mass="27152">MPEITSPQPTASGAVAHTLELDRIQAITIDLDDTLWPVWPTITRAEEVLADWLREHAPATAIAFPDPKSLRRIRMKVEAERPELLHDLSAMRRESIREALLQCGDDPALAEPAFDVFFEARQQVVLFDDALETLEFLAGRYPVVALSNGNADIRRVGIDRFFKAAFNARDFGVGKPDARIFHAAAQSVGQAPQATLHVGDDAALDVQGALNAGMQTAWVNMDARPWTLDVRPHAAVGTLSELCALLR</sequence>
<dbReference type="RefSeq" id="WP_187596156.1">
    <property type="nucleotide sequence ID" value="NZ_CP060714.1"/>
</dbReference>
<dbReference type="PANTHER" id="PTHR46470:SF4">
    <property type="entry name" value="5-AMINO-6-(5-PHOSPHO-D-RIBITYLAMINO)URACIL PHOSPHATASE YIGB"/>
    <property type="match status" value="1"/>
</dbReference>
<keyword evidence="2 4" id="KW-0378">Hydrolase</keyword>
<proteinExistence type="predicted"/>
<dbReference type="GO" id="GO:0009231">
    <property type="term" value="P:riboflavin biosynthetic process"/>
    <property type="evidence" value="ECO:0007669"/>
    <property type="project" value="TreeGrafter"/>
</dbReference>
<dbReference type="GO" id="GO:0016787">
    <property type="term" value="F:hydrolase activity"/>
    <property type="evidence" value="ECO:0007669"/>
    <property type="project" value="UniProtKB-KW"/>
</dbReference>
<keyword evidence="5" id="KW-1185">Reference proteome</keyword>
<dbReference type="AlphaFoldDB" id="A0A7G9RJV8"/>
<organism evidence="4 5">
    <name type="scientific">Diaphorobacter ruginosibacter</name>
    <dbReference type="NCBI Taxonomy" id="1715720"/>
    <lineage>
        <taxon>Bacteria</taxon>
        <taxon>Pseudomonadati</taxon>
        <taxon>Pseudomonadota</taxon>
        <taxon>Betaproteobacteria</taxon>
        <taxon>Burkholderiales</taxon>
        <taxon>Comamonadaceae</taxon>
        <taxon>Diaphorobacter</taxon>
    </lineage>
</organism>
<dbReference type="KEGG" id="drg:H9K76_14915"/>
<evidence type="ECO:0000256" key="1">
    <source>
        <dbReference type="ARBA" id="ARBA00001946"/>
    </source>
</evidence>
<evidence type="ECO:0000313" key="5">
    <source>
        <dbReference type="Proteomes" id="UP000515811"/>
    </source>
</evidence>
<dbReference type="PANTHER" id="PTHR46470">
    <property type="entry name" value="N-ACYLNEURAMINATE-9-PHOSPHATASE"/>
    <property type="match status" value="1"/>
</dbReference>